<dbReference type="GO" id="GO:0034625">
    <property type="term" value="P:fatty acid elongation, monounsaturated fatty acid"/>
    <property type="evidence" value="ECO:0007669"/>
    <property type="project" value="TreeGrafter"/>
</dbReference>
<keyword evidence="5 10" id="KW-0276">Fatty acid metabolism</keyword>
<dbReference type="InterPro" id="IPR002076">
    <property type="entry name" value="ELO_fam"/>
</dbReference>
<dbReference type="AlphaFoldDB" id="A0A9J6HA94"/>
<evidence type="ECO:0000256" key="5">
    <source>
        <dbReference type="ARBA" id="ARBA00022832"/>
    </source>
</evidence>
<keyword evidence="12" id="KW-1185">Reference proteome</keyword>
<evidence type="ECO:0000256" key="4">
    <source>
        <dbReference type="ARBA" id="ARBA00022692"/>
    </source>
</evidence>
<dbReference type="GO" id="GO:0009922">
    <property type="term" value="F:fatty acid elongase activity"/>
    <property type="evidence" value="ECO:0007669"/>
    <property type="project" value="UniProtKB-EC"/>
</dbReference>
<dbReference type="Proteomes" id="UP000821853">
    <property type="component" value="Unassembled WGS sequence"/>
</dbReference>
<evidence type="ECO:0000256" key="1">
    <source>
        <dbReference type="ARBA" id="ARBA00004141"/>
    </source>
</evidence>
<evidence type="ECO:0000256" key="6">
    <source>
        <dbReference type="ARBA" id="ARBA00022989"/>
    </source>
</evidence>
<dbReference type="PANTHER" id="PTHR11157">
    <property type="entry name" value="FATTY ACID ACYL TRANSFERASE-RELATED"/>
    <property type="match status" value="1"/>
</dbReference>
<gene>
    <name evidence="11" type="ORF">HPB48_025443</name>
</gene>
<evidence type="ECO:0000256" key="7">
    <source>
        <dbReference type="ARBA" id="ARBA00023098"/>
    </source>
</evidence>
<protein>
    <recommendedName>
        <fullName evidence="10">Elongation of very long chain fatty acids protein</fullName>
        <ecNumber evidence="10">2.3.1.199</ecNumber>
    </recommendedName>
    <alternativeName>
        <fullName evidence="10">Very-long-chain 3-oxoacyl-CoA synthase</fullName>
    </alternativeName>
</protein>
<dbReference type="GO" id="GO:0030148">
    <property type="term" value="P:sphingolipid biosynthetic process"/>
    <property type="evidence" value="ECO:0007669"/>
    <property type="project" value="TreeGrafter"/>
</dbReference>
<evidence type="ECO:0000256" key="3">
    <source>
        <dbReference type="ARBA" id="ARBA00022679"/>
    </source>
</evidence>
<feature type="transmembrane region" description="Helical" evidence="10">
    <location>
        <begin position="176"/>
        <end position="200"/>
    </location>
</feature>
<dbReference type="EC" id="2.3.1.199" evidence="10"/>
<keyword evidence="3 10" id="KW-0808">Transferase</keyword>
<dbReference type="GO" id="GO:0019367">
    <property type="term" value="P:fatty acid elongation, saturated fatty acid"/>
    <property type="evidence" value="ECO:0007669"/>
    <property type="project" value="TreeGrafter"/>
</dbReference>
<accession>A0A9J6HA94</accession>
<dbReference type="Pfam" id="PF01151">
    <property type="entry name" value="ELO"/>
    <property type="match status" value="1"/>
</dbReference>
<sequence>MASPSSASAWSWSIADLYRYASSLRDPRTEGWGGVADTKFVLPLLLGYVYFAKVAGPRWMKGRQPFDLRWAVLTYNALNVVANAYFAVRVFQSTYLGGRYSFLCQGINYHSPTAADMDILSLGWWYSLIRIADFVDTVFFVLRKKFSQVSFLHLVHHFLVVLSAWFYMHFGADGQPMLGLCVNAFVHVVMYSYYFLAALGPSVRKHLWWKRYITQLQIAQFVGLMSHMAITFFYDCGYPRPLAVIALLQGSFVLALFVNFYVSCYVRRNKAKIRGDGTSKRD</sequence>
<feature type="transmembrane region" description="Helical" evidence="10">
    <location>
        <begin position="124"/>
        <end position="142"/>
    </location>
</feature>
<keyword evidence="2 10" id="KW-0444">Lipid biosynthesis</keyword>
<keyword evidence="9 10" id="KW-0275">Fatty acid biosynthesis</keyword>
<proteinExistence type="inferred from homology"/>
<evidence type="ECO:0000313" key="12">
    <source>
        <dbReference type="Proteomes" id="UP000821853"/>
    </source>
</evidence>
<evidence type="ECO:0000256" key="10">
    <source>
        <dbReference type="RuleBase" id="RU361115"/>
    </source>
</evidence>
<dbReference type="PANTHER" id="PTHR11157:SF69">
    <property type="entry name" value="ELONGATION OF VERY LONG CHAIN FATTY ACIDS PROTEIN 7"/>
    <property type="match status" value="1"/>
</dbReference>
<evidence type="ECO:0000256" key="8">
    <source>
        <dbReference type="ARBA" id="ARBA00023136"/>
    </source>
</evidence>
<feature type="transmembrane region" description="Helical" evidence="10">
    <location>
        <begin position="212"/>
        <end position="234"/>
    </location>
</feature>
<organism evidence="11 12">
    <name type="scientific">Haemaphysalis longicornis</name>
    <name type="common">Bush tick</name>
    <dbReference type="NCBI Taxonomy" id="44386"/>
    <lineage>
        <taxon>Eukaryota</taxon>
        <taxon>Metazoa</taxon>
        <taxon>Ecdysozoa</taxon>
        <taxon>Arthropoda</taxon>
        <taxon>Chelicerata</taxon>
        <taxon>Arachnida</taxon>
        <taxon>Acari</taxon>
        <taxon>Parasitiformes</taxon>
        <taxon>Ixodida</taxon>
        <taxon>Ixodoidea</taxon>
        <taxon>Ixodidae</taxon>
        <taxon>Haemaphysalinae</taxon>
        <taxon>Haemaphysalis</taxon>
    </lineage>
</organism>
<reference evidence="11 12" key="1">
    <citation type="journal article" date="2020" name="Cell">
        <title>Large-Scale Comparative Analyses of Tick Genomes Elucidate Their Genetic Diversity and Vector Capacities.</title>
        <authorList>
            <consortium name="Tick Genome and Microbiome Consortium (TIGMIC)"/>
            <person name="Jia N."/>
            <person name="Wang J."/>
            <person name="Shi W."/>
            <person name="Du L."/>
            <person name="Sun Y."/>
            <person name="Zhan W."/>
            <person name="Jiang J.F."/>
            <person name="Wang Q."/>
            <person name="Zhang B."/>
            <person name="Ji P."/>
            <person name="Bell-Sakyi L."/>
            <person name="Cui X.M."/>
            <person name="Yuan T.T."/>
            <person name="Jiang B.G."/>
            <person name="Yang W.F."/>
            <person name="Lam T.T."/>
            <person name="Chang Q.C."/>
            <person name="Ding S.J."/>
            <person name="Wang X.J."/>
            <person name="Zhu J.G."/>
            <person name="Ruan X.D."/>
            <person name="Zhao L."/>
            <person name="Wei J.T."/>
            <person name="Ye R.Z."/>
            <person name="Que T.C."/>
            <person name="Du C.H."/>
            <person name="Zhou Y.H."/>
            <person name="Cheng J.X."/>
            <person name="Dai P.F."/>
            <person name="Guo W.B."/>
            <person name="Han X.H."/>
            <person name="Huang E.J."/>
            <person name="Li L.F."/>
            <person name="Wei W."/>
            <person name="Gao Y.C."/>
            <person name="Liu J.Z."/>
            <person name="Shao H.Z."/>
            <person name="Wang X."/>
            <person name="Wang C.C."/>
            <person name="Yang T.C."/>
            <person name="Huo Q.B."/>
            <person name="Li W."/>
            <person name="Chen H.Y."/>
            <person name="Chen S.E."/>
            <person name="Zhou L.G."/>
            <person name="Ni X.B."/>
            <person name="Tian J.H."/>
            <person name="Sheng Y."/>
            <person name="Liu T."/>
            <person name="Pan Y.S."/>
            <person name="Xia L.Y."/>
            <person name="Li J."/>
            <person name="Zhao F."/>
            <person name="Cao W.C."/>
        </authorList>
    </citation>
    <scope>NUCLEOTIDE SEQUENCE [LARGE SCALE GENOMIC DNA]</scope>
    <source>
        <strain evidence="11">HaeL-2018</strain>
    </source>
</reference>
<keyword evidence="8 10" id="KW-0472">Membrane</keyword>
<comment type="caution">
    <text evidence="11">The sequence shown here is derived from an EMBL/GenBank/DDBJ whole genome shotgun (WGS) entry which is preliminary data.</text>
</comment>
<dbReference type="VEuPathDB" id="VectorBase:HLOH_049145"/>
<keyword evidence="6 10" id="KW-1133">Transmembrane helix</keyword>
<dbReference type="OrthoDB" id="434092at2759"/>
<dbReference type="OMA" id="VSHHAFI"/>
<comment type="subcellular location">
    <subcellularLocation>
        <location evidence="1">Membrane</location>
        <topology evidence="1">Multi-pass membrane protein</topology>
    </subcellularLocation>
</comment>
<evidence type="ECO:0000256" key="9">
    <source>
        <dbReference type="ARBA" id="ARBA00023160"/>
    </source>
</evidence>
<name>A0A9J6HA94_HAELO</name>
<comment type="similarity">
    <text evidence="10">Belongs to the ELO family.</text>
</comment>
<dbReference type="EMBL" id="JABSTR010001244">
    <property type="protein sequence ID" value="KAH9383677.1"/>
    <property type="molecule type" value="Genomic_DNA"/>
</dbReference>
<keyword evidence="7 10" id="KW-0443">Lipid metabolism</keyword>
<dbReference type="GO" id="GO:0005789">
    <property type="term" value="C:endoplasmic reticulum membrane"/>
    <property type="evidence" value="ECO:0007669"/>
    <property type="project" value="TreeGrafter"/>
</dbReference>
<dbReference type="GO" id="GO:0042761">
    <property type="term" value="P:very long-chain fatty acid biosynthetic process"/>
    <property type="evidence" value="ECO:0007669"/>
    <property type="project" value="TreeGrafter"/>
</dbReference>
<feature type="transmembrane region" description="Helical" evidence="10">
    <location>
        <begin position="149"/>
        <end position="170"/>
    </location>
</feature>
<feature type="transmembrane region" description="Helical" evidence="10">
    <location>
        <begin position="40"/>
        <end position="56"/>
    </location>
</feature>
<feature type="transmembrane region" description="Helical" evidence="10">
    <location>
        <begin position="68"/>
        <end position="88"/>
    </location>
</feature>
<dbReference type="GO" id="GO:0034626">
    <property type="term" value="P:fatty acid elongation, polyunsaturated fatty acid"/>
    <property type="evidence" value="ECO:0007669"/>
    <property type="project" value="TreeGrafter"/>
</dbReference>
<comment type="catalytic activity">
    <reaction evidence="10">
        <text>a very-long-chain acyl-CoA + malonyl-CoA + H(+) = a very-long-chain 3-oxoacyl-CoA + CO2 + CoA</text>
        <dbReference type="Rhea" id="RHEA:32727"/>
        <dbReference type="ChEBI" id="CHEBI:15378"/>
        <dbReference type="ChEBI" id="CHEBI:16526"/>
        <dbReference type="ChEBI" id="CHEBI:57287"/>
        <dbReference type="ChEBI" id="CHEBI:57384"/>
        <dbReference type="ChEBI" id="CHEBI:90725"/>
        <dbReference type="ChEBI" id="CHEBI:90736"/>
        <dbReference type="EC" id="2.3.1.199"/>
    </reaction>
</comment>
<evidence type="ECO:0000256" key="2">
    <source>
        <dbReference type="ARBA" id="ARBA00022516"/>
    </source>
</evidence>
<evidence type="ECO:0000313" key="11">
    <source>
        <dbReference type="EMBL" id="KAH9383677.1"/>
    </source>
</evidence>
<feature type="transmembrane region" description="Helical" evidence="10">
    <location>
        <begin position="240"/>
        <end position="262"/>
    </location>
</feature>
<keyword evidence="4 10" id="KW-0812">Transmembrane</keyword>